<sequence length="343" mass="37493">MSQVLNLTPFATAVRPHADAEGHLGRLLIVKGVWELDRPDTLSSEAGSLGFRDVPLMTRMADLALEPAQRTALGPRLEEEVEWIPSDIVPPKPRFDFIVSGYGYAQTGKAEHRFLAAVVRNRQVAALALCAPRFWRRTLLAGGGGVAGNPVSGVRRVPVHPCFSFGGDAPGSGTPYNPQGMGHTGDRTGEELHRIALPWVEHPDHPTTDITRSPLPAGFGPWPENAGHRLPHMGTRDLQWQRERAPRPPRDFNPLFHNQADPRLQWPEPPSPGETIALQGLTANGSARLVWPSARPVALLDTQSIVPLRADTCIVVPDEGRYAIVWRCLLPSEGAVTLRAYDA</sequence>
<dbReference type="InterPro" id="IPR018683">
    <property type="entry name" value="DUF2169"/>
</dbReference>
<name>A0ABY9AT73_PARCI</name>
<feature type="domain" description="DUF2169" evidence="1">
    <location>
        <begin position="84"/>
        <end position="327"/>
    </location>
</feature>
<keyword evidence="3" id="KW-1185">Reference proteome</keyword>
<reference evidence="2 3" key="1">
    <citation type="submission" date="2023-06" db="EMBL/GenBank/DDBJ databases">
        <authorList>
            <person name="Ham H."/>
            <person name="Park D.S."/>
        </authorList>
    </citation>
    <scope>NUCLEOTIDE SEQUENCE [LARGE SCALE GENOMIC DNA]</scope>
    <source>
        <strain evidence="2 3">KACC 17005</strain>
    </source>
</reference>
<dbReference type="Proteomes" id="UP001242732">
    <property type="component" value="Chromosome"/>
</dbReference>
<proteinExistence type="predicted"/>
<gene>
    <name evidence="2" type="ORF">QRO08_05365</name>
</gene>
<evidence type="ECO:0000313" key="2">
    <source>
        <dbReference type="EMBL" id="WIY50004.1"/>
    </source>
</evidence>
<evidence type="ECO:0000259" key="1">
    <source>
        <dbReference type="Pfam" id="PF09937"/>
    </source>
</evidence>
<dbReference type="Pfam" id="PF09937">
    <property type="entry name" value="DUF2169"/>
    <property type="match status" value="1"/>
</dbReference>
<organism evidence="2 3">
    <name type="scientific">Paracidovorax citrulli</name>
    <name type="common">Acidovorax citrulli</name>
    <dbReference type="NCBI Taxonomy" id="80869"/>
    <lineage>
        <taxon>Bacteria</taxon>
        <taxon>Pseudomonadati</taxon>
        <taxon>Pseudomonadota</taxon>
        <taxon>Betaproteobacteria</taxon>
        <taxon>Burkholderiales</taxon>
        <taxon>Comamonadaceae</taxon>
        <taxon>Paracidovorax</taxon>
    </lineage>
</organism>
<dbReference type="EMBL" id="CP127363">
    <property type="protein sequence ID" value="WIY50004.1"/>
    <property type="molecule type" value="Genomic_DNA"/>
</dbReference>
<accession>A0ABY9AT73</accession>
<evidence type="ECO:0000313" key="3">
    <source>
        <dbReference type="Proteomes" id="UP001242732"/>
    </source>
</evidence>
<dbReference type="RefSeq" id="WP_011796823.1">
    <property type="nucleotide sequence ID" value="NZ_CP023687.1"/>
</dbReference>
<protein>
    <submittedName>
        <fullName evidence="2">DUF2169 domain-containing protein</fullName>
    </submittedName>
</protein>